<dbReference type="PANTHER" id="PTHR42718:SF46">
    <property type="entry name" value="BLR6921 PROTEIN"/>
    <property type="match status" value="1"/>
</dbReference>
<feature type="transmembrane region" description="Helical" evidence="8">
    <location>
        <begin position="90"/>
        <end position="114"/>
    </location>
</feature>
<evidence type="ECO:0000313" key="10">
    <source>
        <dbReference type="EMBL" id="QHA04458.1"/>
    </source>
</evidence>
<feature type="transmembrane region" description="Helical" evidence="8">
    <location>
        <begin position="120"/>
        <end position="141"/>
    </location>
</feature>
<evidence type="ECO:0000256" key="5">
    <source>
        <dbReference type="ARBA" id="ARBA00022989"/>
    </source>
</evidence>
<keyword evidence="6 8" id="KW-0472">Membrane</keyword>
<evidence type="ECO:0000256" key="8">
    <source>
        <dbReference type="SAM" id="Phobius"/>
    </source>
</evidence>
<dbReference type="Proteomes" id="UP000436138">
    <property type="component" value="Chromosome"/>
</dbReference>
<gene>
    <name evidence="10" type="ORF">GQF42_15240</name>
</gene>
<evidence type="ECO:0000256" key="4">
    <source>
        <dbReference type="ARBA" id="ARBA00022692"/>
    </source>
</evidence>
<feature type="transmembrane region" description="Helical" evidence="8">
    <location>
        <begin position="25"/>
        <end position="47"/>
    </location>
</feature>
<feature type="transmembrane region" description="Helical" evidence="8">
    <location>
        <begin position="342"/>
        <end position="363"/>
    </location>
</feature>
<comment type="subcellular location">
    <subcellularLocation>
        <location evidence="1">Cell membrane</location>
        <topology evidence="1">Multi-pass membrane protein</topology>
    </subcellularLocation>
</comment>
<proteinExistence type="predicted"/>
<evidence type="ECO:0000256" key="2">
    <source>
        <dbReference type="ARBA" id="ARBA00022448"/>
    </source>
</evidence>
<evidence type="ECO:0000256" key="1">
    <source>
        <dbReference type="ARBA" id="ARBA00004651"/>
    </source>
</evidence>
<dbReference type="Pfam" id="PF07690">
    <property type="entry name" value="MFS_1"/>
    <property type="match status" value="1"/>
</dbReference>
<evidence type="ECO:0000256" key="6">
    <source>
        <dbReference type="ARBA" id="ARBA00023136"/>
    </source>
</evidence>
<dbReference type="Gene3D" id="1.20.1720.10">
    <property type="entry name" value="Multidrug resistance protein D"/>
    <property type="match status" value="1"/>
</dbReference>
<feature type="transmembrane region" description="Helical" evidence="8">
    <location>
        <begin position="59"/>
        <end position="78"/>
    </location>
</feature>
<dbReference type="InterPro" id="IPR011701">
    <property type="entry name" value="MFS"/>
</dbReference>
<dbReference type="PROSITE" id="PS00216">
    <property type="entry name" value="SUGAR_TRANSPORT_1"/>
    <property type="match status" value="1"/>
</dbReference>
<dbReference type="AlphaFoldDB" id="A0A6I6MUU8"/>
<accession>A0A6I6MUU8</accession>
<dbReference type="InterPro" id="IPR005829">
    <property type="entry name" value="Sugar_transporter_CS"/>
</dbReference>
<dbReference type="EMBL" id="CP047020">
    <property type="protein sequence ID" value="QHA04458.1"/>
    <property type="molecule type" value="Genomic_DNA"/>
</dbReference>
<sequence>MSEAGALDRESTGSQSAANQNRPGALVLLCGVQLMLLLDFSIVNVALPSMESSVGLGEHGTQWVVSAYALGFGSLLLLGGRLSDLIGRRLMLVVGVTAFGAASLIAGLATVPALLIGMRAVQGVGAALIAPAALSLITTGFPDEAQRNKALGWFSAATASGFAIGVLLGGILVQLWGWRAVFFVNVPLTALAVPAAFRVLPAARGAAGPRTYDLPGVVLSAAGFVALIYGLSQVPDNGTRAAVGIVAGVLLLVVFVVVESRAAAPLVPLGVFRSRALSVANVASFLIPGVMGTTALQLSLFLQQVQGRSALNTGLSFLPLGVSVAVAGPVSAIAAGKFRPKIVCITGGALVTVGVFLLSRISADSDYASGVLPGTILMGLGFAAFFATAMMAATTGVPEQLQGMAGGLLNTFQQVGTAAFVAILVSLATQHTRSLGAPTAEHQAAGFQTAFTAGTLVALVTTVLIAIALPGQKSQAQSAN</sequence>
<dbReference type="GO" id="GO:0005886">
    <property type="term" value="C:plasma membrane"/>
    <property type="evidence" value="ECO:0007669"/>
    <property type="project" value="UniProtKB-SubCell"/>
</dbReference>
<keyword evidence="11" id="KW-1185">Reference proteome</keyword>
<dbReference type="KEGG" id="sbro:GQF42_15240"/>
<protein>
    <submittedName>
        <fullName evidence="10">MFS transporter</fullName>
    </submittedName>
</protein>
<reference evidence="10 11" key="1">
    <citation type="submission" date="2019-12" db="EMBL/GenBank/DDBJ databases">
        <title>Streptomyces sp. strain T44 isolated from rhizosphere soil of Broussonetia papyrifera.</title>
        <authorList>
            <person name="Mo P."/>
        </authorList>
    </citation>
    <scope>NUCLEOTIDE SEQUENCE [LARGE SCALE GENOMIC DNA]</scope>
    <source>
        <strain evidence="10 11">T44</strain>
    </source>
</reference>
<dbReference type="CDD" id="cd17321">
    <property type="entry name" value="MFS_MMR_MDR_like"/>
    <property type="match status" value="1"/>
</dbReference>
<evidence type="ECO:0000313" key="11">
    <source>
        <dbReference type="Proteomes" id="UP000436138"/>
    </source>
</evidence>
<feature type="transmembrane region" description="Helical" evidence="8">
    <location>
        <begin position="182"/>
        <end position="200"/>
    </location>
</feature>
<feature type="transmembrane region" description="Helical" evidence="8">
    <location>
        <begin position="212"/>
        <end position="232"/>
    </location>
</feature>
<name>A0A6I6MUU8_9ACTN</name>
<keyword evidence="5 8" id="KW-1133">Transmembrane helix</keyword>
<feature type="transmembrane region" description="Helical" evidence="8">
    <location>
        <begin position="314"/>
        <end position="335"/>
    </location>
</feature>
<dbReference type="GO" id="GO:0022857">
    <property type="term" value="F:transmembrane transporter activity"/>
    <property type="evidence" value="ECO:0007669"/>
    <property type="project" value="InterPro"/>
</dbReference>
<dbReference type="PROSITE" id="PS50850">
    <property type="entry name" value="MFS"/>
    <property type="match status" value="1"/>
</dbReference>
<feature type="transmembrane region" description="Helical" evidence="8">
    <location>
        <begin position="153"/>
        <end position="176"/>
    </location>
</feature>
<dbReference type="InterPro" id="IPR020846">
    <property type="entry name" value="MFS_dom"/>
</dbReference>
<feature type="transmembrane region" description="Helical" evidence="8">
    <location>
        <begin position="407"/>
        <end position="429"/>
    </location>
</feature>
<evidence type="ECO:0000256" key="3">
    <source>
        <dbReference type="ARBA" id="ARBA00022475"/>
    </source>
</evidence>
<feature type="transmembrane region" description="Helical" evidence="8">
    <location>
        <begin position="279"/>
        <end position="302"/>
    </location>
</feature>
<feature type="transmembrane region" description="Helical" evidence="8">
    <location>
        <begin position="238"/>
        <end position="258"/>
    </location>
</feature>
<keyword evidence="4 8" id="KW-0812">Transmembrane</keyword>
<organism evidence="10 11">
    <name type="scientific">Streptomyces broussonetiae</name>
    <dbReference type="NCBI Taxonomy" id="2686304"/>
    <lineage>
        <taxon>Bacteria</taxon>
        <taxon>Bacillati</taxon>
        <taxon>Actinomycetota</taxon>
        <taxon>Actinomycetes</taxon>
        <taxon>Kitasatosporales</taxon>
        <taxon>Streptomycetaceae</taxon>
        <taxon>Streptomyces</taxon>
    </lineage>
</organism>
<dbReference type="InterPro" id="IPR036259">
    <property type="entry name" value="MFS_trans_sf"/>
</dbReference>
<dbReference type="GO" id="GO:0046677">
    <property type="term" value="P:response to antibiotic"/>
    <property type="evidence" value="ECO:0007669"/>
    <property type="project" value="UniProtKB-KW"/>
</dbReference>
<keyword evidence="2" id="KW-0813">Transport</keyword>
<evidence type="ECO:0000259" key="9">
    <source>
        <dbReference type="PROSITE" id="PS50850"/>
    </source>
</evidence>
<keyword evidence="3" id="KW-1003">Cell membrane</keyword>
<dbReference type="SUPFAM" id="SSF103473">
    <property type="entry name" value="MFS general substrate transporter"/>
    <property type="match status" value="1"/>
</dbReference>
<keyword evidence="7" id="KW-0046">Antibiotic resistance</keyword>
<feature type="transmembrane region" description="Helical" evidence="8">
    <location>
        <begin position="449"/>
        <end position="469"/>
    </location>
</feature>
<dbReference type="RefSeq" id="WP_158920185.1">
    <property type="nucleotide sequence ID" value="NZ_CP047020.1"/>
</dbReference>
<evidence type="ECO:0000256" key="7">
    <source>
        <dbReference type="ARBA" id="ARBA00023251"/>
    </source>
</evidence>
<feature type="domain" description="Major facilitator superfamily (MFS) profile" evidence="9">
    <location>
        <begin position="25"/>
        <end position="473"/>
    </location>
</feature>
<dbReference type="PANTHER" id="PTHR42718">
    <property type="entry name" value="MAJOR FACILITATOR SUPERFAMILY MULTIDRUG TRANSPORTER MFSC"/>
    <property type="match status" value="1"/>
</dbReference>
<dbReference type="Gene3D" id="1.20.1250.20">
    <property type="entry name" value="MFS general substrate transporter like domains"/>
    <property type="match status" value="1"/>
</dbReference>
<feature type="transmembrane region" description="Helical" evidence="8">
    <location>
        <begin position="375"/>
        <end position="395"/>
    </location>
</feature>
<dbReference type="PRINTS" id="PR01036">
    <property type="entry name" value="TCRTETB"/>
</dbReference>